<dbReference type="Pfam" id="PF02129">
    <property type="entry name" value="Peptidase_S15"/>
    <property type="match status" value="1"/>
</dbReference>
<dbReference type="GO" id="GO:0016787">
    <property type="term" value="F:hydrolase activity"/>
    <property type="evidence" value="ECO:0007669"/>
    <property type="project" value="InterPro"/>
</dbReference>
<reference evidence="2" key="1">
    <citation type="submission" date="2022-07" db="EMBL/GenBank/DDBJ databases">
        <authorList>
            <person name="Criscuolo A."/>
        </authorList>
    </citation>
    <scope>NUCLEOTIDE SEQUENCE</scope>
    <source>
        <strain evidence="2">CIP103197</strain>
    </source>
</reference>
<dbReference type="RefSeq" id="WP_262975941.1">
    <property type="nucleotide sequence ID" value="NZ_CAMAPB010000002.1"/>
</dbReference>
<dbReference type="EMBL" id="CAMAPB010000002">
    <property type="protein sequence ID" value="CAH9050527.1"/>
    <property type="molecule type" value="Genomic_DNA"/>
</dbReference>
<comment type="caution">
    <text evidence="2">The sequence shown here is derived from an EMBL/GenBank/DDBJ whole genome shotgun (WGS) entry which is preliminary data.</text>
</comment>
<dbReference type="PANTHER" id="PTHR47751:SF1">
    <property type="entry name" value="SUPERFAMILY HYDROLASE, PUTATIVE (AFU_ORTHOLOGUE AFUA_2G16580)-RELATED"/>
    <property type="match status" value="1"/>
</dbReference>
<dbReference type="PANTHER" id="PTHR47751">
    <property type="entry name" value="SUPERFAMILY HYDROLASE, PUTATIVE (AFU_ORTHOLOGUE AFUA_2G16580)-RELATED"/>
    <property type="match status" value="1"/>
</dbReference>
<keyword evidence="3" id="KW-1185">Reference proteome</keyword>
<dbReference type="AlphaFoldDB" id="A0A9W4QRZ7"/>
<dbReference type="InterPro" id="IPR006311">
    <property type="entry name" value="TAT_signal"/>
</dbReference>
<accession>A0A9W4QRZ7</accession>
<name>A0A9W4QRZ7_PSEHA</name>
<protein>
    <recommendedName>
        <fullName evidence="1">Xaa-Pro dipeptidyl-peptidase-like domain-containing protein</fullName>
    </recommendedName>
</protein>
<evidence type="ECO:0000259" key="1">
    <source>
        <dbReference type="Pfam" id="PF02129"/>
    </source>
</evidence>
<organism evidence="2 3">
    <name type="scientific">Pseudoalteromonas haloplanktis</name>
    <name type="common">Alteromonas haloplanktis</name>
    <dbReference type="NCBI Taxonomy" id="228"/>
    <lineage>
        <taxon>Bacteria</taxon>
        <taxon>Pseudomonadati</taxon>
        <taxon>Pseudomonadota</taxon>
        <taxon>Gammaproteobacteria</taxon>
        <taxon>Alteromonadales</taxon>
        <taxon>Pseudoalteromonadaceae</taxon>
        <taxon>Pseudoalteromonas</taxon>
    </lineage>
</organism>
<dbReference type="Proteomes" id="UP001152447">
    <property type="component" value="Unassembled WGS sequence"/>
</dbReference>
<proteinExistence type="predicted"/>
<sequence>MALIDSTKHAEQEQVLSNVEPSRRAFLKKSGAYATALGALSTSGSVFAASNGAPTLTLSTEWDKTFDKSDKVEHKKVSYKTRYGITLVADLYVPINITGKHAALAVSGPFGAVKEQSSGLYAQTMAERGFITLAFDPSYTGESSGEPRNVASPDINTEDFSASVDFLGSLPNVDRERVGVIGICGYSGMALTAATSDPRIKAVATASMYDMSRSMSRSYKDSYTMEERHKVMDYLGQQRWADVDRGSYGLGYHEVPFDDNGNIVTGERVLPDTLSANPNPVLAIFFDYYRTKRGFHPRGINSASAWTATTPMSFFSFPMYANIEMIAPRPVLLIAGDNAHSRYYSEDVHKLSPNNAELMIIPDADHVDLYDQMDKIPFDKLTAFFQKSLA</sequence>
<dbReference type="InterPro" id="IPR000383">
    <property type="entry name" value="Xaa-Pro-like_dom"/>
</dbReference>
<dbReference type="PROSITE" id="PS51318">
    <property type="entry name" value="TAT"/>
    <property type="match status" value="1"/>
</dbReference>
<dbReference type="InterPro" id="IPR029058">
    <property type="entry name" value="AB_hydrolase_fold"/>
</dbReference>
<dbReference type="InterPro" id="IPR051411">
    <property type="entry name" value="Polyketide_trans_af380"/>
</dbReference>
<dbReference type="Gene3D" id="3.40.50.1820">
    <property type="entry name" value="alpha/beta hydrolase"/>
    <property type="match status" value="1"/>
</dbReference>
<gene>
    <name evidence="2" type="ORF">PSEHALCIP103_00210</name>
</gene>
<feature type="domain" description="Xaa-Pro dipeptidyl-peptidase-like" evidence="1">
    <location>
        <begin position="84"/>
        <end position="213"/>
    </location>
</feature>
<dbReference type="SUPFAM" id="SSF53474">
    <property type="entry name" value="alpha/beta-Hydrolases"/>
    <property type="match status" value="1"/>
</dbReference>
<evidence type="ECO:0000313" key="3">
    <source>
        <dbReference type="Proteomes" id="UP001152447"/>
    </source>
</evidence>
<dbReference type="Gene3D" id="1.10.10.800">
    <property type="match status" value="1"/>
</dbReference>
<evidence type="ECO:0000313" key="2">
    <source>
        <dbReference type="EMBL" id="CAH9050527.1"/>
    </source>
</evidence>